<dbReference type="EMBL" id="JH431739">
    <property type="status" value="NOT_ANNOTATED_CDS"/>
    <property type="molecule type" value="Genomic_DNA"/>
</dbReference>
<reference evidence="2" key="2">
    <citation type="submission" date="2015-02" db="UniProtKB">
        <authorList>
            <consortium name="EnsemblMetazoa"/>
        </authorList>
    </citation>
    <scope>IDENTIFICATION</scope>
</reference>
<keyword evidence="3" id="KW-1185">Reference proteome</keyword>
<dbReference type="InterPro" id="IPR052976">
    <property type="entry name" value="Scoloptoxin-like"/>
</dbReference>
<dbReference type="SUPFAM" id="SSF57625">
    <property type="entry name" value="Invertebrate chitin-binding proteins"/>
    <property type="match status" value="1"/>
</dbReference>
<dbReference type="Gene3D" id="2.170.140.10">
    <property type="entry name" value="Chitin binding domain"/>
    <property type="match status" value="1"/>
</dbReference>
<sequence>MRNQEITAVCAGILFVISLYQVIGQQEILPFLEKIPKTSFTCRNRIYGYYADQEANCQVFHICLNSRKWSFLCPNQTKFNQDLLVCDYPDGVDCDIAEERYKINENFGKIDSKLS</sequence>
<dbReference type="GO" id="GO:0005576">
    <property type="term" value="C:extracellular region"/>
    <property type="evidence" value="ECO:0007669"/>
    <property type="project" value="InterPro"/>
</dbReference>
<evidence type="ECO:0000313" key="2">
    <source>
        <dbReference type="EnsemblMetazoa" id="SMAR007120-PA"/>
    </source>
</evidence>
<dbReference type="PANTHER" id="PTHR22933">
    <property type="entry name" value="FI18007P1-RELATED"/>
    <property type="match status" value="1"/>
</dbReference>
<dbReference type="PROSITE" id="PS50940">
    <property type="entry name" value="CHIT_BIND_II"/>
    <property type="match status" value="1"/>
</dbReference>
<dbReference type="Proteomes" id="UP000014500">
    <property type="component" value="Unassembled WGS sequence"/>
</dbReference>
<dbReference type="Pfam" id="PF01607">
    <property type="entry name" value="CBM_14"/>
    <property type="match status" value="1"/>
</dbReference>
<dbReference type="PhylomeDB" id="T1J0R3"/>
<dbReference type="SMART" id="SM00494">
    <property type="entry name" value="ChtBD2"/>
    <property type="match status" value="1"/>
</dbReference>
<dbReference type="InterPro" id="IPR002557">
    <property type="entry name" value="Chitin-bd_dom"/>
</dbReference>
<dbReference type="AlphaFoldDB" id="T1J0R3"/>
<dbReference type="PANTHER" id="PTHR22933:SF31">
    <property type="entry name" value="FI18007P1"/>
    <property type="match status" value="1"/>
</dbReference>
<dbReference type="HOGENOM" id="CLU_140596_1_0_1"/>
<dbReference type="InterPro" id="IPR036508">
    <property type="entry name" value="Chitin-bd_dom_sf"/>
</dbReference>
<name>T1J0R3_STRMM</name>
<protein>
    <recommendedName>
        <fullName evidence="1">Chitin-binding type-2 domain-containing protein</fullName>
    </recommendedName>
</protein>
<proteinExistence type="predicted"/>
<evidence type="ECO:0000313" key="3">
    <source>
        <dbReference type="Proteomes" id="UP000014500"/>
    </source>
</evidence>
<evidence type="ECO:0000259" key="1">
    <source>
        <dbReference type="PROSITE" id="PS50940"/>
    </source>
</evidence>
<accession>T1J0R3</accession>
<organism evidence="2 3">
    <name type="scientific">Strigamia maritima</name>
    <name type="common">European centipede</name>
    <name type="synonym">Geophilus maritimus</name>
    <dbReference type="NCBI Taxonomy" id="126957"/>
    <lineage>
        <taxon>Eukaryota</taxon>
        <taxon>Metazoa</taxon>
        <taxon>Ecdysozoa</taxon>
        <taxon>Arthropoda</taxon>
        <taxon>Myriapoda</taxon>
        <taxon>Chilopoda</taxon>
        <taxon>Pleurostigmophora</taxon>
        <taxon>Geophilomorpha</taxon>
        <taxon>Linotaeniidae</taxon>
        <taxon>Strigamia</taxon>
    </lineage>
</organism>
<dbReference type="OMA" id="ADQEANC"/>
<dbReference type="GO" id="GO:0008061">
    <property type="term" value="F:chitin binding"/>
    <property type="evidence" value="ECO:0007669"/>
    <property type="project" value="InterPro"/>
</dbReference>
<reference evidence="3" key="1">
    <citation type="submission" date="2011-05" db="EMBL/GenBank/DDBJ databases">
        <authorList>
            <person name="Richards S.R."/>
            <person name="Qu J."/>
            <person name="Jiang H."/>
            <person name="Jhangiani S.N."/>
            <person name="Agravi P."/>
            <person name="Goodspeed R."/>
            <person name="Gross S."/>
            <person name="Mandapat C."/>
            <person name="Jackson L."/>
            <person name="Mathew T."/>
            <person name="Pu L."/>
            <person name="Thornton R."/>
            <person name="Saada N."/>
            <person name="Wilczek-Boney K.B."/>
            <person name="Lee S."/>
            <person name="Kovar C."/>
            <person name="Wu Y."/>
            <person name="Scherer S.E."/>
            <person name="Worley K.C."/>
            <person name="Muzny D.M."/>
            <person name="Gibbs R."/>
        </authorList>
    </citation>
    <scope>NUCLEOTIDE SEQUENCE</scope>
    <source>
        <strain evidence="3">Brora</strain>
    </source>
</reference>
<dbReference type="EnsemblMetazoa" id="SMAR007120-RA">
    <property type="protein sequence ID" value="SMAR007120-PA"/>
    <property type="gene ID" value="SMAR007120"/>
</dbReference>
<feature type="domain" description="Chitin-binding type-2" evidence="1">
    <location>
        <begin position="39"/>
        <end position="96"/>
    </location>
</feature>